<keyword evidence="1" id="KW-0175">Coiled coil</keyword>
<name>A0A7G9RL01_9BURK</name>
<evidence type="ECO:0000256" key="3">
    <source>
        <dbReference type="SAM" id="Phobius"/>
    </source>
</evidence>
<gene>
    <name evidence="4" type="ORF">H9K76_17205</name>
</gene>
<feature type="compositionally biased region" description="Basic and acidic residues" evidence="2">
    <location>
        <begin position="33"/>
        <end position="45"/>
    </location>
</feature>
<reference evidence="4 5" key="1">
    <citation type="submission" date="2020-08" db="EMBL/GenBank/DDBJ databases">
        <title>Genome sequence of Diaphorobacter ruginosibacter DSM 27467T.</title>
        <authorList>
            <person name="Hyun D.-W."/>
            <person name="Bae J.-W."/>
        </authorList>
    </citation>
    <scope>NUCLEOTIDE SEQUENCE [LARGE SCALE GENOMIC DNA]</scope>
    <source>
        <strain evidence="4 5">DSM 27467</strain>
    </source>
</reference>
<keyword evidence="3" id="KW-1133">Transmembrane helix</keyword>
<accession>A0A7G9RL01</accession>
<evidence type="ECO:0000256" key="2">
    <source>
        <dbReference type="SAM" id="MobiDB-lite"/>
    </source>
</evidence>
<dbReference type="RefSeq" id="WP_187596545.1">
    <property type="nucleotide sequence ID" value="NZ_CP060714.1"/>
</dbReference>
<sequence>MATHWITALKLVPWDKVIDATPQIIKTAKGMLRKKEAQQQHDQHQATEAARGALADGAGPALSTGELALQQVRQLQERLERQEQSQRQSLELIEKLAEQNAQLVATVGALRVGAQRLVWACIALGAVSLGLVIYLVATASHG</sequence>
<dbReference type="KEGG" id="drg:H9K76_17205"/>
<evidence type="ECO:0000256" key="1">
    <source>
        <dbReference type="SAM" id="Coils"/>
    </source>
</evidence>
<evidence type="ECO:0000313" key="4">
    <source>
        <dbReference type="EMBL" id="QNN56276.1"/>
    </source>
</evidence>
<protein>
    <submittedName>
        <fullName evidence="4">Uncharacterized protein</fullName>
    </submittedName>
</protein>
<keyword evidence="5" id="KW-1185">Reference proteome</keyword>
<dbReference type="EMBL" id="CP060714">
    <property type="protein sequence ID" value="QNN56276.1"/>
    <property type="molecule type" value="Genomic_DNA"/>
</dbReference>
<evidence type="ECO:0000313" key="5">
    <source>
        <dbReference type="Proteomes" id="UP000515811"/>
    </source>
</evidence>
<keyword evidence="3" id="KW-0472">Membrane</keyword>
<keyword evidence="3" id="KW-0812">Transmembrane</keyword>
<dbReference type="AlphaFoldDB" id="A0A7G9RL01"/>
<feature type="coiled-coil region" evidence="1">
    <location>
        <begin position="65"/>
        <end position="99"/>
    </location>
</feature>
<proteinExistence type="predicted"/>
<dbReference type="Proteomes" id="UP000515811">
    <property type="component" value="Chromosome"/>
</dbReference>
<feature type="region of interest" description="Disordered" evidence="2">
    <location>
        <begin position="31"/>
        <end position="60"/>
    </location>
</feature>
<organism evidence="4 5">
    <name type="scientific">Diaphorobacter ruginosibacter</name>
    <dbReference type="NCBI Taxonomy" id="1715720"/>
    <lineage>
        <taxon>Bacteria</taxon>
        <taxon>Pseudomonadati</taxon>
        <taxon>Pseudomonadota</taxon>
        <taxon>Betaproteobacteria</taxon>
        <taxon>Burkholderiales</taxon>
        <taxon>Comamonadaceae</taxon>
        <taxon>Diaphorobacter</taxon>
    </lineage>
</organism>
<feature type="transmembrane region" description="Helical" evidence="3">
    <location>
        <begin position="117"/>
        <end position="137"/>
    </location>
</feature>